<dbReference type="AlphaFoldDB" id="A0A6P4J240"/>
<organism evidence="2 3">
    <name type="scientific">Drosophila kikkawai</name>
    <name type="common">Fruit fly</name>
    <dbReference type="NCBI Taxonomy" id="30033"/>
    <lineage>
        <taxon>Eukaryota</taxon>
        <taxon>Metazoa</taxon>
        <taxon>Ecdysozoa</taxon>
        <taxon>Arthropoda</taxon>
        <taxon>Hexapoda</taxon>
        <taxon>Insecta</taxon>
        <taxon>Pterygota</taxon>
        <taxon>Neoptera</taxon>
        <taxon>Endopterygota</taxon>
        <taxon>Diptera</taxon>
        <taxon>Brachycera</taxon>
        <taxon>Muscomorpha</taxon>
        <taxon>Ephydroidea</taxon>
        <taxon>Drosophilidae</taxon>
        <taxon>Drosophila</taxon>
        <taxon>Sophophora</taxon>
    </lineage>
</organism>
<proteinExistence type="predicted"/>
<keyword evidence="2" id="KW-1185">Reference proteome</keyword>
<dbReference type="InterPro" id="IPR053225">
    <property type="entry name" value="Acyl-CoA_N-acyltransferase"/>
</dbReference>
<sequence length="284" mass="32639">MSKLQQVAGLKQLEQLRNLYSRDSKYLKEFYCLENYLELHKKDAKLRNVKVYVLPELELGLFVIVDRYQLFMGCLESADSEELLKDSLSQLTWFGGLQCGSMPHRYFKAATQVIQANKLRLKNLITNSLFLSQEKALQFEVNPPVGFYLKSLSVKDAQVIDDHWKWSEPGSLFFMQRQIAYNICVGLYEEENGELVAWCVRAPDGLLAALQVKDSHKRRGFGVLIVKEFSRRVALQGLDVMTEVDQDNQASSALFHKMGFQVIGQCHWLLTEAENGNFQWPDGE</sequence>
<evidence type="ECO:0000259" key="1">
    <source>
        <dbReference type="PROSITE" id="PS51186"/>
    </source>
</evidence>
<name>A0A6P4J240_DROKI</name>
<evidence type="ECO:0000313" key="3">
    <source>
        <dbReference type="RefSeq" id="XP_017029391.1"/>
    </source>
</evidence>
<dbReference type="Proteomes" id="UP001652661">
    <property type="component" value="Chromosome 2L"/>
</dbReference>
<dbReference type="InterPro" id="IPR016181">
    <property type="entry name" value="Acyl_CoA_acyltransferase"/>
</dbReference>
<evidence type="ECO:0000313" key="2">
    <source>
        <dbReference type="Proteomes" id="UP001652661"/>
    </source>
</evidence>
<reference evidence="2" key="1">
    <citation type="submission" date="2025-05" db="UniProtKB">
        <authorList>
            <consortium name="RefSeq"/>
        </authorList>
    </citation>
    <scope>NUCLEOTIDE SEQUENCE [LARGE SCALE GENOMIC DNA]</scope>
    <source>
        <strain evidence="2">14028-0561.14</strain>
    </source>
</reference>
<dbReference type="SUPFAM" id="SSF55729">
    <property type="entry name" value="Acyl-CoA N-acyltransferases (Nat)"/>
    <property type="match status" value="1"/>
</dbReference>
<feature type="domain" description="N-acetyltransferase" evidence="1">
    <location>
        <begin position="147"/>
        <end position="284"/>
    </location>
</feature>
<dbReference type="GeneID" id="108079562"/>
<dbReference type="Pfam" id="PF08445">
    <property type="entry name" value="FR47"/>
    <property type="match status" value="1"/>
</dbReference>
<accession>A0A6P4J240</accession>
<gene>
    <name evidence="3" type="primary">LOC108079562</name>
</gene>
<dbReference type="OrthoDB" id="61870at2759"/>
<protein>
    <recommendedName>
        <fullName evidence="1">N-acetyltransferase domain-containing protein</fullName>
    </recommendedName>
</protein>
<dbReference type="RefSeq" id="XP_017029391.1">
    <property type="nucleotide sequence ID" value="XM_017173902.2"/>
</dbReference>
<dbReference type="PANTHER" id="PTHR20958">
    <property type="entry name" value="GLYCINE N-ACYLTRANSFERASE-LIKE PROTEIN"/>
    <property type="match status" value="1"/>
</dbReference>
<dbReference type="PANTHER" id="PTHR20958:SF10">
    <property type="entry name" value="GH05617P-RELATED"/>
    <property type="match status" value="1"/>
</dbReference>
<dbReference type="InterPro" id="IPR013653">
    <property type="entry name" value="GCN5-like_dom"/>
</dbReference>
<reference evidence="3" key="2">
    <citation type="submission" date="2025-08" db="UniProtKB">
        <authorList>
            <consortium name="RefSeq"/>
        </authorList>
    </citation>
    <scope>IDENTIFICATION</scope>
    <source>
        <strain evidence="3">14028-0561.14</strain>
        <tissue evidence="3">Whole fly</tissue>
    </source>
</reference>
<dbReference type="PROSITE" id="PS51186">
    <property type="entry name" value="GNAT"/>
    <property type="match status" value="1"/>
</dbReference>
<dbReference type="InterPro" id="IPR000182">
    <property type="entry name" value="GNAT_dom"/>
</dbReference>
<dbReference type="Gene3D" id="3.40.630.30">
    <property type="match status" value="2"/>
</dbReference>
<dbReference type="GO" id="GO:0016747">
    <property type="term" value="F:acyltransferase activity, transferring groups other than amino-acyl groups"/>
    <property type="evidence" value="ECO:0007669"/>
    <property type="project" value="InterPro"/>
</dbReference>